<protein>
    <submittedName>
        <fullName evidence="2">Uncharacterized protein</fullName>
    </submittedName>
</protein>
<dbReference type="AlphaFoldDB" id="A0A1D2NE13"/>
<evidence type="ECO:0000313" key="3">
    <source>
        <dbReference type="Proteomes" id="UP000094527"/>
    </source>
</evidence>
<reference evidence="2 3" key="1">
    <citation type="journal article" date="2016" name="Genome Biol. Evol.">
        <title>Gene Family Evolution Reflects Adaptation to Soil Environmental Stressors in the Genome of the Collembolan Orchesella cincta.</title>
        <authorList>
            <person name="Faddeeva-Vakhrusheva A."/>
            <person name="Derks M.F."/>
            <person name="Anvar S.Y."/>
            <person name="Agamennone V."/>
            <person name="Suring W."/>
            <person name="Smit S."/>
            <person name="van Straalen N.M."/>
            <person name="Roelofs D."/>
        </authorList>
    </citation>
    <scope>NUCLEOTIDE SEQUENCE [LARGE SCALE GENOMIC DNA]</scope>
    <source>
        <tissue evidence="2">Mixed pool</tissue>
    </source>
</reference>
<name>A0A1D2NE13_ORCCI</name>
<feature type="compositionally biased region" description="Pro residues" evidence="1">
    <location>
        <begin position="154"/>
        <end position="173"/>
    </location>
</feature>
<organism evidence="2 3">
    <name type="scientific">Orchesella cincta</name>
    <name type="common">Springtail</name>
    <name type="synonym">Podura cincta</name>
    <dbReference type="NCBI Taxonomy" id="48709"/>
    <lineage>
        <taxon>Eukaryota</taxon>
        <taxon>Metazoa</taxon>
        <taxon>Ecdysozoa</taxon>
        <taxon>Arthropoda</taxon>
        <taxon>Hexapoda</taxon>
        <taxon>Collembola</taxon>
        <taxon>Entomobryomorpha</taxon>
        <taxon>Entomobryoidea</taxon>
        <taxon>Orchesellidae</taxon>
        <taxon>Orchesellinae</taxon>
        <taxon>Orchesella</taxon>
    </lineage>
</organism>
<dbReference type="Proteomes" id="UP000094527">
    <property type="component" value="Unassembled WGS sequence"/>
</dbReference>
<feature type="region of interest" description="Disordered" evidence="1">
    <location>
        <begin position="129"/>
        <end position="205"/>
    </location>
</feature>
<feature type="compositionally biased region" description="Low complexity" evidence="1">
    <location>
        <begin position="174"/>
        <end position="199"/>
    </location>
</feature>
<evidence type="ECO:0000256" key="1">
    <source>
        <dbReference type="SAM" id="MobiDB-lite"/>
    </source>
</evidence>
<keyword evidence="3" id="KW-1185">Reference proteome</keyword>
<feature type="non-terminal residue" evidence="2">
    <location>
        <position position="331"/>
    </location>
</feature>
<dbReference type="EMBL" id="LJIJ01000072">
    <property type="protein sequence ID" value="ODN03472.1"/>
    <property type="molecule type" value="Genomic_DNA"/>
</dbReference>
<evidence type="ECO:0000313" key="2">
    <source>
        <dbReference type="EMBL" id="ODN03472.1"/>
    </source>
</evidence>
<gene>
    <name evidence="2" type="ORF">Ocin01_03197</name>
</gene>
<sequence>MVLFCGGIKAAIFPNRTSFIFQLNNIAQSSNSKKQNLFFNMNPLTILPLLALAMAAPGVQVLQSGVLAPGAVTYTSGSLLAQTVQVPLTKTVHYENRPVVTGYQTSVIKPAIASAPVISGYNPAYLRQLPELTPPPPPADLPTFAPINGTNPPADFPQPTPPADFPTPIPGLTPPTTTAAPGGENTNGSSSDQGGQQPQIPIPGSPIVVGGGSLLNTNLFQLPLSVVPQSVVLQQQAIAQPAADAIVVEARSAVPVAPAVQVAQVRAAQAGDFEPLVTKEKVLAPVRAHTQITPQVTQIQPEVTVRRVIQEVPVAQPVAVQTPVIQQYSIQ</sequence>
<comment type="caution">
    <text evidence="2">The sequence shown here is derived from an EMBL/GenBank/DDBJ whole genome shotgun (WGS) entry which is preliminary data.</text>
</comment>
<dbReference type="OrthoDB" id="8197483at2759"/>
<accession>A0A1D2NE13</accession>
<proteinExistence type="predicted"/>